<dbReference type="InterPro" id="IPR040198">
    <property type="entry name" value="Fido_containing"/>
</dbReference>
<dbReference type="Gene3D" id="1.10.3290.10">
    <property type="entry name" value="Fido-like domain"/>
    <property type="match status" value="1"/>
</dbReference>
<dbReference type="InterPro" id="IPR036597">
    <property type="entry name" value="Fido-like_dom_sf"/>
</dbReference>
<dbReference type="InterPro" id="IPR003812">
    <property type="entry name" value="Fido"/>
</dbReference>
<organism evidence="2 3">
    <name type="scientific">Nostoc cf. commune SO-36</name>
    <dbReference type="NCBI Taxonomy" id="449208"/>
    <lineage>
        <taxon>Bacteria</taxon>
        <taxon>Bacillati</taxon>
        <taxon>Cyanobacteriota</taxon>
        <taxon>Cyanophyceae</taxon>
        <taxon>Nostocales</taxon>
        <taxon>Nostocaceae</taxon>
        <taxon>Nostoc</taxon>
    </lineage>
</organism>
<accession>A0ABM7Z4M2</accession>
<dbReference type="PANTHER" id="PTHR13504:SF38">
    <property type="entry name" value="FIDO DOMAIN-CONTAINING PROTEIN"/>
    <property type="match status" value="1"/>
</dbReference>
<dbReference type="PROSITE" id="PS51459">
    <property type="entry name" value="FIDO"/>
    <property type="match status" value="1"/>
</dbReference>
<dbReference type="InterPro" id="IPR026287">
    <property type="entry name" value="SoFic-like"/>
</dbReference>
<feature type="domain" description="Fido" evidence="1">
    <location>
        <begin position="138"/>
        <end position="289"/>
    </location>
</feature>
<proteinExistence type="predicted"/>
<evidence type="ECO:0000259" key="1">
    <source>
        <dbReference type="PROSITE" id="PS51459"/>
    </source>
</evidence>
<dbReference type="Proteomes" id="UP001055453">
    <property type="component" value="Chromosome"/>
</dbReference>
<name>A0ABM7Z4M2_NOSCO</name>
<protein>
    <submittedName>
        <fullName evidence="2">Cell filamentation protein Fic</fullName>
    </submittedName>
</protein>
<dbReference type="EMBL" id="AP025732">
    <property type="protein sequence ID" value="BDI17976.1"/>
    <property type="molecule type" value="Genomic_DNA"/>
</dbReference>
<dbReference type="Pfam" id="PF13784">
    <property type="entry name" value="Fic_N"/>
    <property type="match status" value="1"/>
</dbReference>
<keyword evidence="3" id="KW-1185">Reference proteome</keyword>
<gene>
    <name evidence="2" type="ORF">ANSO36C_37780</name>
</gene>
<dbReference type="SUPFAM" id="SSF140931">
    <property type="entry name" value="Fic-like"/>
    <property type="match status" value="1"/>
</dbReference>
<dbReference type="PIRSF" id="PIRSF038925">
    <property type="entry name" value="AMP-prot_trans"/>
    <property type="match status" value="1"/>
</dbReference>
<evidence type="ECO:0000313" key="3">
    <source>
        <dbReference type="Proteomes" id="UP001055453"/>
    </source>
</evidence>
<dbReference type="Pfam" id="PF02661">
    <property type="entry name" value="Fic"/>
    <property type="match status" value="1"/>
</dbReference>
<dbReference type="InterPro" id="IPR025758">
    <property type="entry name" value="Fic/DOC_N"/>
</dbReference>
<evidence type="ECO:0000313" key="2">
    <source>
        <dbReference type="EMBL" id="BDI17976.1"/>
    </source>
</evidence>
<reference evidence="2" key="1">
    <citation type="submission" date="2022-04" db="EMBL/GenBank/DDBJ databases">
        <title>Complete genome sequence of a cyanobacterium, Nostoc sp. SO-36, isolated in Antarctica.</title>
        <authorList>
            <person name="Kanesaki Y."/>
            <person name="Effendi D."/>
            <person name="Sakamoto T."/>
            <person name="Ohtani S."/>
            <person name="Awai K."/>
        </authorList>
    </citation>
    <scope>NUCLEOTIDE SEQUENCE</scope>
    <source>
        <strain evidence="2">SO-36</strain>
    </source>
</reference>
<dbReference type="RefSeq" id="WP_251955739.1">
    <property type="nucleotide sequence ID" value="NZ_AP025732.1"/>
</dbReference>
<dbReference type="PANTHER" id="PTHR13504">
    <property type="entry name" value="FIDO DOMAIN-CONTAINING PROTEIN DDB_G0283145"/>
    <property type="match status" value="1"/>
</dbReference>
<sequence>MKPKDFQNSPTGRLVQIIQGEKPCFAFVPNPLPPVLELDTEIWRTLSDADRALGELAGLGRTMPNPNLLIRPFIRREAVLSSRIEGTQADITNLYAYETGQLTIPGLNPSPPESDVREVLNYVRTLEYGLERLTTLPICLRFMCELHERLVDGVRGEKAAPGEFRRFQNWIVVQGLTINDARFIPPPVPEMEKCLHELEKYLNSDCGYPPLIRIGLIHYQFEAIHPFIDGNGRIGRLLISLLLLHWNLLPQPLLYLSAFFERHRQKYYDLMLRISHCGAWRDWLIFFLQGVTEQSKDALVRSKRLQDLQLQWRQDLTQTRATALLLRLADSLFESPILTITQAQTIMDVSYRSAQQNVEKLVNAGILVQASEGSYGKIFIAPKVLQVIGE</sequence>